<accession>A0A8J3NSK3</accession>
<keyword evidence="2" id="KW-1185">Reference proteome</keyword>
<proteinExistence type="predicted"/>
<evidence type="ECO:0000313" key="1">
    <source>
        <dbReference type="EMBL" id="GIF90641.1"/>
    </source>
</evidence>
<dbReference type="RefSeq" id="WP_191843132.1">
    <property type="nucleotide sequence ID" value="NZ_BAAALB010000031.1"/>
</dbReference>
<gene>
    <name evidence="1" type="ORF">Cch02nite_40850</name>
</gene>
<sequence>MTLALEPVTQLPQAMLLPTMAGHLAELGAAVSQCNLRNSKQAYHVHETAVALSALCTPRPAPLTI</sequence>
<dbReference type="Proteomes" id="UP000619293">
    <property type="component" value="Unassembled WGS sequence"/>
</dbReference>
<protein>
    <submittedName>
        <fullName evidence="1">Uncharacterized protein</fullName>
    </submittedName>
</protein>
<name>A0A8J3NSK3_9ACTN</name>
<dbReference type="EMBL" id="BONG01000025">
    <property type="protein sequence ID" value="GIF90641.1"/>
    <property type="molecule type" value="Genomic_DNA"/>
</dbReference>
<reference evidence="1 2" key="1">
    <citation type="submission" date="2021-01" db="EMBL/GenBank/DDBJ databases">
        <title>Whole genome shotgun sequence of Catellatospora chokoriensis NBRC 107358.</title>
        <authorList>
            <person name="Komaki H."/>
            <person name="Tamura T."/>
        </authorList>
    </citation>
    <scope>NUCLEOTIDE SEQUENCE [LARGE SCALE GENOMIC DNA]</scope>
    <source>
        <strain evidence="1 2">NBRC 107358</strain>
    </source>
</reference>
<evidence type="ECO:0000313" key="2">
    <source>
        <dbReference type="Proteomes" id="UP000619293"/>
    </source>
</evidence>
<organism evidence="1 2">
    <name type="scientific">Catellatospora chokoriensis</name>
    <dbReference type="NCBI Taxonomy" id="310353"/>
    <lineage>
        <taxon>Bacteria</taxon>
        <taxon>Bacillati</taxon>
        <taxon>Actinomycetota</taxon>
        <taxon>Actinomycetes</taxon>
        <taxon>Micromonosporales</taxon>
        <taxon>Micromonosporaceae</taxon>
        <taxon>Catellatospora</taxon>
    </lineage>
</organism>
<dbReference type="AlphaFoldDB" id="A0A8J3NSK3"/>
<comment type="caution">
    <text evidence="1">The sequence shown here is derived from an EMBL/GenBank/DDBJ whole genome shotgun (WGS) entry which is preliminary data.</text>
</comment>